<organism evidence="2 3">
    <name type="scientific">Hyalangium minutum</name>
    <dbReference type="NCBI Taxonomy" id="394096"/>
    <lineage>
        <taxon>Bacteria</taxon>
        <taxon>Pseudomonadati</taxon>
        <taxon>Myxococcota</taxon>
        <taxon>Myxococcia</taxon>
        <taxon>Myxococcales</taxon>
        <taxon>Cystobacterineae</taxon>
        <taxon>Archangiaceae</taxon>
        <taxon>Hyalangium</taxon>
    </lineage>
</organism>
<keyword evidence="2" id="KW-0560">Oxidoreductase</keyword>
<dbReference type="STRING" id="394096.DB31_7057"/>
<sequence length="115" mass="13213">MEALAWYPGRMSQSLLIVHVYVHVKPEHVDAFREASLANARESVKEPGIARFDVVQEADDKTRFVLVEVYRTPEAPAAHKETAHYLKWRDTVAPMMAEPRTSRKYINCFPGNEGW</sequence>
<protein>
    <submittedName>
        <fullName evidence="2">Antibiotic biosynthesis monooxygenase</fullName>
    </submittedName>
</protein>
<comment type="caution">
    <text evidence="2">The sequence shown here is derived from an EMBL/GenBank/DDBJ whole genome shotgun (WGS) entry which is preliminary data.</text>
</comment>
<feature type="domain" description="ABM" evidence="1">
    <location>
        <begin position="16"/>
        <end position="105"/>
    </location>
</feature>
<proteinExistence type="predicted"/>
<dbReference type="PANTHER" id="PTHR33336:SF1">
    <property type="entry name" value="(4S)-4-HYDROXY-5-PHOSPHONOOXYPENTANE-2,3-DIONE ISOMERASE"/>
    <property type="match status" value="1"/>
</dbReference>
<dbReference type="Proteomes" id="UP000028725">
    <property type="component" value="Unassembled WGS sequence"/>
</dbReference>
<accession>A0A085WN92</accession>
<gene>
    <name evidence="2" type="ORF">DB31_7057</name>
</gene>
<dbReference type="SUPFAM" id="SSF54909">
    <property type="entry name" value="Dimeric alpha+beta barrel"/>
    <property type="match status" value="1"/>
</dbReference>
<dbReference type="EMBL" id="JMCB01000005">
    <property type="protein sequence ID" value="KFE69155.1"/>
    <property type="molecule type" value="Genomic_DNA"/>
</dbReference>
<dbReference type="GO" id="GO:0004497">
    <property type="term" value="F:monooxygenase activity"/>
    <property type="evidence" value="ECO:0007669"/>
    <property type="project" value="UniProtKB-KW"/>
</dbReference>
<keyword evidence="2" id="KW-0503">Monooxygenase</keyword>
<dbReference type="GO" id="GO:0005829">
    <property type="term" value="C:cytosol"/>
    <property type="evidence" value="ECO:0007669"/>
    <property type="project" value="TreeGrafter"/>
</dbReference>
<dbReference type="InterPro" id="IPR011008">
    <property type="entry name" value="Dimeric_a/b-barrel"/>
</dbReference>
<dbReference type="InterPro" id="IPR050744">
    <property type="entry name" value="AI-2_Isomerase_LsrG"/>
</dbReference>
<dbReference type="PROSITE" id="PS51725">
    <property type="entry name" value="ABM"/>
    <property type="match status" value="1"/>
</dbReference>
<dbReference type="Pfam" id="PF03992">
    <property type="entry name" value="ABM"/>
    <property type="match status" value="1"/>
</dbReference>
<reference evidence="2 3" key="1">
    <citation type="submission" date="2014-04" db="EMBL/GenBank/DDBJ databases">
        <title>Genome assembly of Hyalangium minutum DSM 14724.</title>
        <authorList>
            <person name="Sharma G."/>
            <person name="Subramanian S."/>
        </authorList>
    </citation>
    <scope>NUCLEOTIDE SEQUENCE [LARGE SCALE GENOMIC DNA]</scope>
    <source>
        <strain evidence="2 3">DSM 14724</strain>
    </source>
</reference>
<evidence type="ECO:0000313" key="3">
    <source>
        <dbReference type="Proteomes" id="UP000028725"/>
    </source>
</evidence>
<evidence type="ECO:0000259" key="1">
    <source>
        <dbReference type="PROSITE" id="PS51725"/>
    </source>
</evidence>
<dbReference type="InterPro" id="IPR007138">
    <property type="entry name" value="ABM_dom"/>
</dbReference>
<dbReference type="AlphaFoldDB" id="A0A085WN92"/>
<evidence type="ECO:0000313" key="2">
    <source>
        <dbReference type="EMBL" id="KFE69155.1"/>
    </source>
</evidence>
<keyword evidence="3" id="KW-1185">Reference proteome</keyword>
<dbReference type="PANTHER" id="PTHR33336">
    <property type="entry name" value="QUINOL MONOOXYGENASE YGIN-RELATED"/>
    <property type="match status" value="1"/>
</dbReference>
<name>A0A085WN92_9BACT</name>
<dbReference type="Gene3D" id="3.30.70.100">
    <property type="match status" value="1"/>
</dbReference>